<proteinExistence type="inferred from homology"/>
<evidence type="ECO:0000313" key="4">
    <source>
        <dbReference type="EnsemblMetazoa" id="XP_016989933.2"/>
    </source>
</evidence>
<reference evidence="4" key="2">
    <citation type="submission" date="2025-05" db="UniProtKB">
        <authorList>
            <consortium name="EnsemblMetazoa"/>
        </authorList>
    </citation>
    <scope>IDENTIFICATION</scope>
</reference>
<sequence length="117" mass="13609">MRSEYDLRVDQLEQDVYECCRILNKLNNTEDLSSSLPKNGSEAEKFLTWEYNMKDFPVENIAIQLKEEHVYLQAYKKNRGKCLDIKREILMPENVDKSKISATLTPRGILTISVPIV</sequence>
<dbReference type="Proteomes" id="UP001652680">
    <property type="component" value="Unassembled WGS sequence"/>
</dbReference>
<dbReference type="SUPFAM" id="SSF49764">
    <property type="entry name" value="HSP20-like chaperones"/>
    <property type="match status" value="1"/>
</dbReference>
<dbReference type="Pfam" id="PF00011">
    <property type="entry name" value="HSP20"/>
    <property type="match status" value="1"/>
</dbReference>
<dbReference type="PROSITE" id="PS01031">
    <property type="entry name" value="SHSP"/>
    <property type="match status" value="1"/>
</dbReference>
<evidence type="ECO:0000259" key="3">
    <source>
        <dbReference type="PROSITE" id="PS01031"/>
    </source>
</evidence>
<evidence type="ECO:0000256" key="1">
    <source>
        <dbReference type="PROSITE-ProRule" id="PRU00285"/>
    </source>
</evidence>
<name>A0ABM5I4G6_DRORH</name>
<evidence type="ECO:0000313" key="5">
    <source>
        <dbReference type="Proteomes" id="UP001652680"/>
    </source>
</evidence>
<dbReference type="GeneID" id="108052118"/>
<feature type="domain" description="SHSP" evidence="3">
    <location>
        <begin position="27"/>
        <end position="117"/>
    </location>
</feature>
<dbReference type="InterPro" id="IPR008978">
    <property type="entry name" value="HSP20-like_chaperone"/>
</dbReference>
<dbReference type="RefSeq" id="XP_016989933.2">
    <property type="nucleotide sequence ID" value="XM_017134444.2"/>
</dbReference>
<dbReference type="InterPro" id="IPR002068">
    <property type="entry name" value="A-crystallin/Hsp20_dom"/>
</dbReference>
<reference evidence="5" key="1">
    <citation type="journal article" date="2021" name="Elife">
        <title>Highly contiguous assemblies of 101 drosophilid genomes.</title>
        <authorList>
            <person name="Kim B.Y."/>
            <person name="Wang J.R."/>
            <person name="Miller D.E."/>
            <person name="Barmina O."/>
            <person name="Delaney E."/>
            <person name="Thompson A."/>
            <person name="Comeault A.A."/>
            <person name="Peede D."/>
            <person name="D'Agostino E.R."/>
            <person name="Pelaez J."/>
            <person name="Aguilar J.M."/>
            <person name="Haji D."/>
            <person name="Matsunaga T."/>
            <person name="Armstrong E.E."/>
            <person name="Zych M."/>
            <person name="Ogawa Y."/>
            <person name="Stamenkovic-Radak M."/>
            <person name="Jelic M."/>
            <person name="Veselinovic M.S."/>
            <person name="Tanaskovic M."/>
            <person name="Eric P."/>
            <person name="Gao J.J."/>
            <person name="Katoh T.K."/>
            <person name="Toda M.J."/>
            <person name="Watabe H."/>
            <person name="Watada M."/>
            <person name="Davis J.S."/>
            <person name="Moyle L.C."/>
            <person name="Manoli G."/>
            <person name="Bertolini E."/>
            <person name="Kostal V."/>
            <person name="Hawley R.S."/>
            <person name="Takahashi A."/>
            <person name="Jones C.D."/>
            <person name="Price D.K."/>
            <person name="Whiteman N."/>
            <person name="Kopp A."/>
            <person name="Matute D.R."/>
            <person name="Petrov D.A."/>
        </authorList>
    </citation>
    <scope>NUCLEOTIDE SEQUENCE [LARGE SCALE GENOMIC DNA]</scope>
</reference>
<dbReference type="EnsemblMetazoa" id="XM_017134444.2">
    <property type="protein sequence ID" value="XP_016989933.2"/>
    <property type="gene ID" value="LOC108052118"/>
</dbReference>
<comment type="similarity">
    <text evidence="1 2">Belongs to the small heat shock protein (HSP20) family.</text>
</comment>
<evidence type="ECO:0000256" key="2">
    <source>
        <dbReference type="RuleBase" id="RU003616"/>
    </source>
</evidence>
<keyword evidence="5" id="KW-1185">Reference proteome</keyword>
<dbReference type="Gene3D" id="2.60.40.790">
    <property type="match status" value="1"/>
</dbReference>
<accession>A0ABM5I4G6</accession>
<organism evidence="4 5">
    <name type="scientific">Drosophila rhopaloa</name>
    <name type="common">Fruit fly</name>
    <dbReference type="NCBI Taxonomy" id="1041015"/>
    <lineage>
        <taxon>Eukaryota</taxon>
        <taxon>Metazoa</taxon>
        <taxon>Ecdysozoa</taxon>
        <taxon>Arthropoda</taxon>
        <taxon>Hexapoda</taxon>
        <taxon>Insecta</taxon>
        <taxon>Pterygota</taxon>
        <taxon>Neoptera</taxon>
        <taxon>Endopterygota</taxon>
        <taxon>Diptera</taxon>
        <taxon>Brachycera</taxon>
        <taxon>Muscomorpha</taxon>
        <taxon>Ephydroidea</taxon>
        <taxon>Drosophilidae</taxon>
        <taxon>Drosophila</taxon>
        <taxon>Sophophora</taxon>
    </lineage>
</organism>
<protein>
    <recommendedName>
        <fullName evidence="3">SHSP domain-containing protein</fullName>
    </recommendedName>
</protein>